<dbReference type="EMBL" id="QGKX02001621">
    <property type="protein sequence ID" value="KAF3503330.1"/>
    <property type="molecule type" value="Genomic_DNA"/>
</dbReference>
<name>A0A8S9NFM4_BRACR</name>
<evidence type="ECO:0000313" key="2">
    <source>
        <dbReference type="EMBL" id="KAF3503330.1"/>
    </source>
</evidence>
<comment type="caution">
    <text evidence="2">The sequence shown here is derived from an EMBL/GenBank/DDBJ whole genome shotgun (WGS) entry which is preliminary data.</text>
</comment>
<evidence type="ECO:0000256" key="1">
    <source>
        <dbReference type="SAM" id="MobiDB-lite"/>
    </source>
</evidence>
<dbReference type="AlphaFoldDB" id="A0A8S9NFM4"/>
<reference evidence="2" key="1">
    <citation type="submission" date="2019-12" db="EMBL/GenBank/DDBJ databases">
        <title>Genome sequencing and annotation of Brassica cretica.</title>
        <authorList>
            <person name="Studholme D.J."/>
            <person name="Sarris P."/>
        </authorList>
    </citation>
    <scope>NUCLEOTIDE SEQUENCE</scope>
    <source>
        <strain evidence="2">PFS-109/04</strain>
        <tissue evidence="2">Leaf</tissue>
    </source>
</reference>
<protein>
    <submittedName>
        <fullName evidence="2">Uncharacterized protein</fullName>
    </submittedName>
</protein>
<dbReference type="Proteomes" id="UP000712600">
    <property type="component" value="Unassembled WGS sequence"/>
</dbReference>
<sequence length="95" mass="10739">MAKKAPLFLRMWRKEERECTIEELPEEEVEKSKSSKDKKANGPDSKGPGHVFRLTCKVPNKTVLKAHNALVLKAESVVDKNEINKLQKVIRARGG</sequence>
<evidence type="ECO:0000313" key="3">
    <source>
        <dbReference type="Proteomes" id="UP000712600"/>
    </source>
</evidence>
<organism evidence="2 3">
    <name type="scientific">Brassica cretica</name>
    <name type="common">Mustard</name>
    <dbReference type="NCBI Taxonomy" id="69181"/>
    <lineage>
        <taxon>Eukaryota</taxon>
        <taxon>Viridiplantae</taxon>
        <taxon>Streptophyta</taxon>
        <taxon>Embryophyta</taxon>
        <taxon>Tracheophyta</taxon>
        <taxon>Spermatophyta</taxon>
        <taxon>Magnoliopsida</taxon>
        <taxon>eudicotyledons</taxon>
        <taxon>Gunneridae</taxon>
        <taxon>Pentapetalae</taxon>
        <taxon>rosids</taxon>
        <taxon>malvids</taxon>
        <taxon>Brassicales</taxon>
        <taxon>Brassicaceae</taxon>
        <taxon>Brassiceae</taxon>
        <taxon>Brassica</taxon>
    </lineage>
</organism>
<feature type="compositionally biased region" description="Basic and acidic residues" evidence="1">
    <location>
        <begin position="30"/>
        <end position="41"/>
    </location>
</feature>
<gene>
    <name evidence="2" type="ORF">F2Q69_00042711</name>
</gene>
<feature type="region of interest" description="Disordered" evidence="1">
    <location>
        <begin position="22"/>
        <end position="52"/>
    </location>
</feature>
<proteinExistence type="predicted"/>
<accession>A0A8S9NFM4</accession>